<dbReference type="EMBL" id="SMTF01000004">
    <property type="protein sequence ID" value="TDK25040.1"/>
    <property type="molecule type" value="Genomic_DNA"/>
</dbReference>
<proteinExistence type="predicted"/>
<keyword evidence="1" id="KW-0472">Membrane</keyword>
<evidence type="ECO:0008006" key="4">
    <source>
        <dbReference type="Google" id="ProtNLM"/>
    </source>
</evidence>
<feature type="transmembrane region" description="Helical" evidence="1">
    <location>
        <begin position="131"/>
        <end position="150"/>
    </location>
</feature>
<dbReference type="Proteomes" id="UP000294796">
    <property type="component" value="Unassembled WGS sequence"/>
</dbReference>
<protein>
    <recommendedName>
        <fullName evidence="4">Pr6Pr family membrane protein</fullName>
    </recommendedName>
</protein>
<dbReference type="OrthoDB" id="9809977at2"/>
<evidence type="ECO:0000313" key="3">
    <source>
        <dbReference type="Proteomes" id="UP000294796"/>
    </source>
</evidence>
<evidence type="ECO:0000313" key="2">
    <source>
        <dbReference type="EMBL" id="TDK25040.1"/>
    </source>
</evidence>
<sequence length="204" mass="22497">MTAGLVAGLACGALVLQYVLLLRAAPDGAALATIRFFSYFTILGNTLVALACITVAHGRDMAWMARPRALGAVALYIAIVGFVYVTVLRPLWQPQGAQWLADAALHYAVPLAYVGWWAWAVPHRRLSWTDLAWWLPFPLAYLAWALWRGSWAGEYPYPFIDVGALGIGTVLRNALSVTAVFIAFGALLVWLDRRWPQRGNMRPG</sequence>
<dbReference type="RefSeq" id="WP_133321492.1">
    <property type="nucleotide sequence ID" value="NZ_SMTF01000004.1"/>
</dbReference>
<organism evidence="2 3">
    <name type="scientific">Luteimonas aestuarii</name>
    <dbReference type="NCBI Taxonomy" id="453837"/>
    <lineage>
        <taxon>Bacteria</taxon>
        <taxon>Pseudomonadati</taxon>
        <taxon>Pseudomonadota</taxon>
        <taxon>Gammaproteobacteria</taxon>
        <taxon>Lysobacterales</taxon>
        <taxon>Lysobacteraceae</taxon>
        <taxon>Luteimonas</taxon>
    </lineage>
</organism>
<feature type="transmembrane region" description="Helical" evidence="1">
    <location>
        <begin position="99"/>
        <end position="119"/>
    </location>
</feature>
<gene>
    <name evidence="2" type="ORF">E2F46_07680</name>
</gene>
<accession>A0A4R5TVF5</accession>
<feature type="transmembrane region" description="Helical" evidence="1">
    <location>
        <begin position="69"/>
        <end position="87"/>
    </location>
</feature>
<keyword evidence="3" id="KW-1185">Reference proteome</keyword>
<dbReference type="AlphaFoldDB" id="A0A4R5TVF5"/>
<comment type="caution">
    <text evidence="2">The sequence shown here is derived from an EMBL/GenBank/DDBJ whole genome shotgun (WGS) entry which is preliminary data.</text>
</comment>
<reference evidence="2 3" key="1">
    <citation type="submission" date="2019-03" db="EMBL/GenBank/DDBJ databases">
        <title>Luteimonas zhaokaii sp.nov., isolated from the rectal contents of Plateau pika in Yushu, Qinghai Province, China.</title>
        <authorList>
            <person name="Zhang G."/>
        </authorList>
    </citation>
    <scope>NUCLEOTIDE SEQUENCE [LARGE SCALE GENOMIC DNA]</scope>
    <source>
        <strain evidence="2 3">B9</strain>
    </source>
</reference>
<keyword evidence="1" id="KW-1133">Transmembrane helix</keyword>
<feature type="transmembrane region" description="Helical" evidence="1">
    <location>
        <begin position="34"/>
        <end position="57"/>
    </location>
</feature>
<feature type="transmembrane region" description="Helical" evidence="1">
    <location>
        <begin position="170"/>
        <end position="191"/>
    </location>
</feature>
<name>A0A4R5TVF5_9GAMM</name>
<dbReference type="NCBIfam" id="NF038065">
    <property type="entry name" value="Pr6Pr"/>
    <property type="match status" value="1"/>
</dbReference>
<dbReference type="InterPro" id="IPR049713">
    <property type="entry name" value="Pr6Pr-like"/>
</dbReference>
<keyword evidence="1" id="KW-0812">Transmembrane</keyword>
<evidence type="ECO:0000256" key="1">
    <source>
        <dbReference type="SAM" id="Phobius"/>
    </source>
</evidence>